<organism evidence="2 3">
    <name type="scientific">Halomicrobium zhouii</name>
    <dbReference type="NCBI Taxonomy" id="767519"/>
    <lineage>
        <taxon>Archaea</taxon>
        <taxon>Methanobacteriati</taxon>
        <taxon>Methanobacteriota</taxon>
        <taxon>Stenosarchaea group</taxon>
        <taxon>Halobacteria</taxon>
        <taxon>Halobacteriales</taxon>
        <taxon>Haloarculaceae</taxon>
        <taxon>Halomicrobium</taxon>
    </lineage>
</organism>
<gene>
    <name evidence="2" type="ORF">SAMN05216559_3800</name>
</gene>
<feature type="domain" description="DUF7344" evidence="1">
    <location>
        <begin position="4"/>
        <end position="66"/>
    </location>
</feature>
<dbReference type="AlphaFoldDB" id="A0A1I6M501"/>
<evidence type="ECO:0000259" key="1">
    <source>
        <dbReference type="Pfam" id="PF24035"/>
    </source>
</evidence>
<evidence type="ECO:0000313" key="2">
    <source>
        <dbReference type="EMBL" id="SFS10760.1"/>
    </source>
</evidence>
<dbReference type="Proteomes" id="UP000199062">
    <property type="component" value="Unassembled WGS sequence"/>
</dbReference>
<proteinExistence type="predicted"/>
<dbReference type="InterPro" id="IPR055768">
    <property type="entry name" value="DUF7344"/>
</dbReference>
<protein>
    <recommendedName>
        <fullName evidence="1">DUF7344 domain-containing protein</fullName>
    </recommendedName>
</protein>
<keyword evidence="3" id="KW-1185">Reference proteome</keyword>
<sequence length="86" mass="9954">MRALMEEPNATHRIEDIVNAIEETYGDIGEESSNCTYLRSSLHHTHLPKLDDAEVVEYDPDDGTVQYRGDPHIEQWVDQIDRIDED</sequence>
<accession>A0A1I6M501</accession>
<name>A0A1I6M501_9EURY</name>
<reference evidence="2 3" key="1">
    <citation type="submission" date="2016-10" db="EMBL/GenBank/DDBJ databases">
        <authorList>
            <person name="de Groot N.N."/>
        </authorList>
    </citation>
    <scope>NUCLEOTIDE SEQUENCE [LARGE SCALE GENOMIC DNA]</scope>
    <source>
        <strain evidence="2 3">CGMCC 1.10457</strain>
    </source>
</reference>
<evidence type="ECO:0000313" key="3">
    <source>
        <dbReference type="Proteomes" id="UP000199062"/>
    </source>
</evidence>
<dbReference type="Pfam" id="PF24035">
    <property type="entry name" value="DUF7344"/>
    <property type="match status" value="1"/>
</dbReference>
<dbReference type="EMBL" id="FOZK01000004">
    <property type="protein sequence ID" value="SFS10760.1"/>
    <property type="molecule type" value="Genomic_DNA"/>
</dbReference>